<name>A0ABT7UJT4_9FIRM</name>
<sequence>MNRYETLKDYFFTHIEEQCHGIYKQKALLHSIQVSTLCQKLALEHHLDVELAGIIGLFHDYIQFTQHSSFQHGLRCSEWISSILSEFQDDEKAIIQQAIARHSEKDKVDDAYSEILKDADVLAQYFAETDIVLSDEGQKRLKKYLPEKI</sequence>
<evidence type="ECO:0000313" key="2">
    <source>
        <dbReference type="EMBL" id="MDM8196396.1"/>
    </source>
</evidence>
<dbReference type="Proteomes" id="UP001529275">
    <property type="component" value="Unassembled WGS sequence"/>
</dbReference>
<comment type="caution">
    <text evidence="2">The sequence shown here is derived from an EMBL/GenBank/DDBJ whole genome shotgun (WGS) entry which is preliminary data.</text>
</comment>
<dbReference type="InterPro" id="IPR006674">
    <property type="entry name" value="HD_domain"/>
</dbReference>
<dbReference type="Pfam" id="PF01966">
    <property type="entry name" value="HD"/>
    <property type="match status" value="1"/>
</dbReference>
<dbReference type="EMBL" id="JAUDCK010000033">
    <property type="protein sequence ID" value="MDM8196396.1"/>
    <property type="molecule type" value="Genomic_DNA"/>
</dbReference>
<dbReference type="SUPFAM" id="SSF109604">
    <property type="entry name" value="HD-domain/PDEase-like"/>
    <property type="match status" value="1"/>
</dbReference>
<protein>
    <submittedName>
        <fullName evidence="2">HD domain-containing protein</fullName>
    </submittedName>
</protein>
<evidence type="ECO:0000259" key="1">
    <source>
        <dbReference type="Pfam" id="PF01966"/>
    </source>
</evidence>
<evidence type="ECO:0000313" key="3">
    <source>
        <dbReference type="Proteomes" id="UP001529275"/>
    </source>
</evidence>
<dbReference type="RefSeq" id="WP_087304554.1">
    <property type="nucleotide sequence ID" value="NZ_JAUDCK010000033.1"/>
</dbReference>
<dbReference type="Gene3D" id="1.10.3210.10">
    <property type="entry name" value="Hypothetical protein af1432"/>
    <property type="match status" value="1"/>
</dbReference>
<organism evidence="2 3">
    <name type="scientific">Massilimicrobiota timonensis</name>
    <dbReference type="NCBI Taxonomy" id="1776392"/>
    <lineage>
        <taxon>Bacteria</taxon>
        <taxon>Bacillati</taxon>
        <taxon>Bacillota</taxon>
        <taxon>Erysipelotrichia</taxon>
        <taxon>Erysipelotrichales</taxon>
        <taxon>Erysipelotrichaceae</taxon>
        <taxon>Massilimicrobiota</taxon>
    </lineage>
</organism>
<reference evidence="3" key="1">
    <citation type="submission" date="2023-06" db="EMBL/GenBank/DDBJ databases">
        <title>Identification and characterization of horizontal gene transfer across gut microbiota members of farm animals based on homology search.</title>
        <authorList>
            <person name="Zeman M."/>
            <person name="Kubasova T."/>
            <person name="Jahodarova E."/>
            <person name="Nykrynova M."/>
            <person name="Rychlik I."/>
        </authorList>
    </citation>
    <scope>NUCLEOTIDE SEQUENCE [LARGE SCALE GENOMIC DNA]</scope>
    <source>
        <strain evidence="3">ET341</strain>
    </source>
</reference>
<accession>A0ABT7UJT4</accession>
<proteinExistence type="predicted"/>
<gene>
    <name evidence="2" type="ORF">QUV98_08720</name>
</gene>
<feature type="domain" description="HD" evidence="1">
    <location>
        <begin position="30"/>
        <end position="123"/>
    </location>
</feature>
<keyword evidence="3" id="KW-1185">Reference proteome</keyword>